<name>A0A538TAK5_UNCEI</name>
<dbReference type="EMBL" id="VBOW01000013">
    <property type="protein sequence ID" value="TMQ60607.1"/>
    <property type="molecule type" value="Genomic_DNA"/>
</dbReference>
<comment type="caution">
    <text evidence="2">The sequence shown here is derived from an EMBL/GenBank/DDBJ whole genome shotgun (WGS) entry which is preliminary data.</text>
</comment>
<organism evidence="2 3">
    <name type="scientific">Eiseniibacteriota bacterium</name>
    <dbReference type="NCBI Taxonomy" id="2212470"/>
    <lineage>
        <taxon>Bacteria</taxon>
        <taxon>Candidatus Eiseniibacteriota</taxon>
    </lineage>
</organism>
<feature type="transmembrane region" description="Helical" evidence="1">
    <location>
        <begin position="357"/>
        <end position="376"/>
    </location>
</feature>
<feature type="transmembrane region" description="Helical" evidence="1">
    <location>
        <begin position="328"/>
        <end position="351"/>
    </location>
</feature>
<evidence type="ECO:0000313" key="2">
    <source>
        <dbReference type="EMBL" id="TMQ60607.1"/>
    </source>
</evidence>
<keyword evidence="1" id="KW-0472">Membrane</keyword>
<feature type="transmembrane region" description="Helical" evidence="1">
    <location>
        <begin position="218"/>
        <end position="237"/>
    </location>
</feature>
<feature type="transmembrane region" description="Helical" evidence="1">
    <location>
        <begin position="298"/>
        <end position="316"/>
    </location>
</feature>
<protein>
    <recommendedName>
        <fullName evidence="4">Glycosyltransferase RgtA/B/C/D-like domain-containing protein</fullName>
    </recommendedName>
</protein>
<feature type="transmembrane region" description="Helical" evidence="1">
    <location>
        <begin position="154"/>
        <end position="171"/>
    </location>
</feature>
<feature type="transmembrane region" description="Helical" evidence="1">
    <location>
        <begin position="129"/>
        <end position="147"/>
    </location>
</feature>
<feature type="transmembrane region" description="Helical" evidence="1">
    <location>
        <begin position="67"/>
        <end position="85"/>
    </location>
</feature>
<reference evidence="2 3" key="1">
    <citation type="journal article" date="2019" name="Nat. Microbiol.">
        <title>Mediterranean grassland soil C-N compound turnover is dependent on rainfall and depth, and is mediated by genomically divergent microorganisms.</title>
        <authorList>
            <person name="Diamond S."/>
            <person name="Andeer P.F."/>
            <person name="Li Z."/>
            <person name="Crits-Christoph A."/>
            <person name="Burstein D."/>
            <person name="Anantharaman K."/>
            <person name="Lane K.R."/>
            <person name="Thomas B.C."/>
            <person name="Pan C."/>
            <person name="Northen T.R."/>
            <person name="Banfield J.F."/>
        </authorList>
    </citation>
    <scope>NUCLEOTIDE SEQUENCE [LARGE SCALE GENOMIC DNA]</scope>
    <source>
        <strain evidence="2">WS_6</strain>
    </source>
</reference>
<gene>
    <name evidence="2" type="ORF">E6K76_01020</name>
</gene>
<proteinExistence type="predicted"/>
<feature type="transmembrane region" description="Helical" evidence="1">
    <location>
        <begin position="12"/>
        <end position="32"/>
    </location>
</feature>
<dbReference type="Proteomes" id="UP000316852">
    <property type="component" value="Unassembled WGS sequence"/>
</dbReference>
<feature type="transmembrane region" description="Helical" evidence="1">
    <location>
        <begin position="275"/>
        <end position="292"/>
    </location>
</feature>
<evidence type="ECO:0000313" key="3">
    <source>
        <dbReference type="Proteomes" id="UP000316852"/>
    </source>
</evidence>
<keyword evidence="1" id="KW-0812">Transmembrane</keyword>
<evidence type="ECO:0008006" key="4">
    <source>
        <dbReference type="Google" id="ProtNLM"/>
    </source>
</evidence>
<accession>A0A538TAK5</accession>
<sequence length="574" mass="62093">MAVLGSDHAPRRAWVFAAALLSIALLLDLLFLPNTLEDAFISFRYAAHLAQGHGLGAWNLGDGRVEGYTSLLWVLLLALGAKLSLGPVALSKVFGVASHLAAVALLLAAPARLARAGDANHPLAAEDGAACRIAALFLALNLSVCWYSGSGMEALPFVFGLVIILTWPYPASRRSALFLALACAALVLLRPEGPLVALATQALGVIVARRSGRHARPYGITVIVTLLATVFLTVLRLELFQAWLPNTYYAKASGAGVMHVLYGARYVAEWAIAHQLWLAFAIAATVGAARTLESERLSIWTLGVAALLVAYLAYVLKVGGDNYSAFPYWRHMVHVSPLLAALGGLGLVRLFPRQPAVRYAAAALAVASINSALLIAPHGMMGRDLSKLPHGPNVFRTRPDSSLIHWFRVYTRPGTVVATGMAGELPFAIDRVVYIDILGLNDAHIAREGRFDPAGPPDSKTDMRYVLSRKPDVIDGYVSAKRLRAGGSARELLSYRNQMLRTLVDDPEFQANYLFLLNGPYQTMDRALFLRRDFWESHPRRSELHCIPVLATSLYGDSAAARPALRTQAAGRSP</sequence>
<dbReference type="AlphaFoldDB" id="A0A538TAK5"/>
<evidence type="ECO:0000256" key="1">
    <source>
        <dbReference type="SAM" id="Phobius"/>
    </source>
</evidence>
<keyword evidence="1" id="KW-1133">Transmembrane helix</keyword>
<feature type="transmembrane region" description="Helical" evidence="1">
    <location>
        <begin position="92"/>
        <end position="109"/>
    </location>
</feature>
<feature type="transmembrane region" description="Helical" evidence="1">
    <location>
        <begin position="177"/>
        <end position="206"/>
    </location>
</feature>